<comment type="catalytic activity">
    <reaction evidence="5">
        <text>a uridine in tRNA + S-adenosyl-L-methionine = a 3-[(3S)-3-amino-3-carboxypropyl]uridine in tRNA + S-methyl-5'-thioadenosine + H(+)</text>
        <dbReference type="Rhea" id="RHEA:62432"/>
        <dbReference type="Rhea" id="RHEA-COMP:13339"/>
        <dbReference type="Rhea" id="RHEA-COMP:16092"/>
        <dbReference type="ChEBI" id="CHEBI:15378"/>
        <dbReference type="ChEBI" id="CHEBI:17509"/>
        <dbReference type="ChEBI" id="CHEBI:59789"/>
        <dbReference type="ChEBI" id="CHEBI:65315"/>
        <dbReference type="ChEBI" id="CHEBI:82930"/>
        <dbReference type="EC" id="2.5.1.25"/>
    </reaction>
</comment>
<evidence type="ECO:0000313" key="9">
    <source>
        <dbReference type="Proteomes" id="UP000694427"/>
    </source>
</evidence>
<feature type="compositionally biased region" description="Acidic residues" evidence="6">
    <location>
        <begin position="11"/>
        <end position="33"/>
    </location>
</feature>
<keyword evidence="4" id="KW-0819">tRNA processing</keyword>
<dbReference type="GO" id="GO:0016432">
    <property type="term" value="F:tRNA-uridine aminocarboxypropyltransferase activity"/>
    <property type="evidence" value="ECO:0007669"/>
    <property type="project" value="UniProtKB-EC"/>
</dbReference>
<keyword evidence="9" id="KW-1185">Reference proteome</keyword>
<dbReference type="Pfam" id="PF03942">
    <property type="entry name" value="DTW"/>
    <property type="match status" value="1"/>
</dbReference>
<dbReference type="EC" id="2.5.1.25" evidence="1"/>
<protein>
    <recommendedName>
        <fullName evidence="1">tRNA-uridine aminocarboxypropyltransferase</fullName>
        <ecNumber evidence="1">2.5.1.25</ecNumber>
    </recommendedName>
</protein>
<keyword evidence="3" id="KW-0949">S-adenosyl-L-methionine</keyword>
<feature type="domain" description="START" evidence="7">
    <location>
        <begin position="163"/>
        <end position="352"/>
    </location>
</feature>
<feature type="region of interest" description="Disordered" evidence="6">
    <location>
        <begin position="1"/>
        <end position="39"/>
    </location>
</feature>
<dbReference type="Proteomes" id="UP000694427">
    <property type="component" value="Unplaced"/>
</dbReference>
<dbReference type="GO" id="GO:0015485">
    <property type="term" value="F:cholesterol binding"/>
    <property type="evidence" value="ECO:0007669"/>
    <property type="project" value="InterPro"/>
</dbReference>
<sequence length="352" mass="39641">MNSQFNKDTVEETNEDDDEDEEETKEEEEDDEGFSVLSELPVEKSERRPTCRRCCRPVKVCLCPYLPPCPLDVSTCLYIVQHPAEESRVLRTVPLLAACLPPGKCKVFIGRRFSEERYPELAAVCKDAHTLLLYPGAGAENLEDLSTDFSTTAHSVVLIDGTWSQAKDMFLRNALLQLPRQKDVTVWRKPSHEFGGFLYKAEGTVAENPQRIMDYIRPGARRLEWDSMITSLEILQTLDQGCCVVKYTTSGQLWNIISPREFVDFSCTSEYQRGLLSCGVSVDHDEQKAGVVRGFNHPCGWFCVPAEDSEISVLTGYIQTDLRGMLPQTAVDTAMASSLVNFYSDLRQALKI</sequence>
<dbReference type="PANTHER" id="PTHR47006">
    <property type="entry name" value="STAR-RELATED LIPID TRANSFER PROTEIN 4"/>
    <property type="match status" value="1"/>
</dbReference>
<evidence type="ECO:0000256" key="3">
    <source>
        <dbReference type="ARBA" id="ARBA00022691"/>
    </source>
</evidence>
<dbReference type="GO" id="GO:0032367">
    <property type="term" value="P:intracellular cholesterol transport"/>
    <property type="evidence" value="ECO:0007669"/>
    <property type="project" value="InterPro"/>
</dbReference>
<evidence type="ECO:0000256" key="5">
    <source>
        <dbReference type="ARBA" id="ARBA00048718"/>
    </source>
</evidence>
<accession>A0A8C1MLW2</accession>
<dbReference type="AlphaFoldDB" id="A0A8C1MLW2"/>
<reference evidence="8" key="2">
    <citation type="submission" date="2025-09" db="UniProtKB">
        <authorList>
            <consortium name="Ensembl"/>
        </authorList>
    </citation>
    <scope>IDENTIFICATION</scope>
</reference>
<dbReference type="GO" id="GO:0120020">
    <property type="term" value="F:cholesterol transfer activity"/>
    <property type="evidence" value="ECO:0007669"/>
    <property type="project" value="TreeGrafter"/>
</dbReference>
<dbReference type="Ensembl" id="ENSCCRT00010085866.1">
    <property type="protein sequence ID" value="ENSCCRP00010077383.1"/>
    <property type="gene ID" value="ENSCCRG00010033840.1"/>
</dbReference>
<organism evidence="8 9">
    <name type="scientific">Cyprinus carpio</name>
    <name type="common">Common carp</name>
    <dbReference type="NCBI Taxonomy" id="7962"/>
    <lineage>
        <taxon>Eukaryota</taxon>
        <taxon>Metazoa</taxon>
        <taxon>Chordata</taxon>
        <taxon>Craniata</taxon>
        <taxon>Vertebrata</taxon>
        <taxon>Euteleostomi</taxon>
        <taxon>Actinopterygii</taxon>
        <taxon>Neopterygii</taxon>
        <taxon>Teleostei</taxon>
        <taxon>Ostariophysi</taxon>
        <taxon>Cypriniformes</taxon>
        <taxon>Cyprinidae</taxon>
        <taxon>Cyprininae</taxon>
        <taxon>Cyprinus</taxon>
    </lineage>
</organism>
<dbReference type="SMART" id="SM00234">
    <property type="entry name" value="START"/>
    <property type="match status" value="1"/>
</dbReference>
<reference evidence="8" key="1">
    <citation type="submission" date="2025-08" db="UniProtKB">
        <authorList>
            <consortium name="Ensembl"/>
        </authorList>
    </citation>
    <scope>IDENTIFICATION</scope>
</reference>
<dbReference type="GO" id="GO:0005829">
    <property type="term" value="C:cytosol"/>
    <property type="evidence" value="ECO:0007669"/>
    <property type="project" value="TreeGrafter"/>
</dbReference>
<dbReference type="InterPro" id="IPR002913">
    <property type="entry name" value="START_lipid-bd_dom"/>
</dbReference>
<dbReference type="PANTHER" id="PTHR47006:SF1">
    <property type="entry name" value="STAR-RELATED LIPID TRANSFER PROTEIN 4"/>
    <property type="match status" value="1"/>
</dbReference>
<dbReference type="GO" id="GO:0005783">
    <property type="term" value="C:endoplasmic reticulum"/>
    <property type="evidence" value="ECO:0007669"/>
    <property type="project" value="TreeGrafter"/>
</dbReference>
<dbReference type="GO" id="GO:0010879">
    <property type="term" value="P:cholesterol transport involved in cholesterol storage"/>
    <property type="evidence" value="ECO:0007669"/>
    <property type="project" value="TreeGrafter"/>
</dbReference>
<evidence type="ECO:0000256" key="4">
    <source>
        <dbReference type="ARBA" id="ARBA00022694"/>
    </source>
</evidence>
<dbReference type="InterPro" id="IPR005636">
    <property type="entry name" value="DTW"/>
</dbReference>
<evidence type="ECO:0000256" key="1">
    <source>
        <dbReference type="ARBA" id="ARBA00012386"/>
    </source>
</evidence>
<name>A0A8C1MLW2_CYPCA</name>
<evidence type="ECO:0000259" key="7">
    <source>
        <dbReference type="PROSITE" id="PS50848"/>
    </source>
</evidence>
<dbReference type="Gene3D" id="3.30.530.20">
    <property type="match status" value="1"/>
</dbReference>
<dbReference type="GO" id="GO:0008033">
    <property type="term" value="P:tRNA processing"/>
    <property type="evidence" value="ECO:0007669"/>
    <property type="project" value="UniProtKB-KW"/>
</dbReference>
<dbReference type="InterPro" id="IPR023393">
    <property type="entry name" value="START-like_dom_sf"/>
</dbReference>
<dbReference type="InterPro" id="IPR042555">
    <property type="entry name" value="StarD4"/>
</dbReference>
<evidence type="ECO:0000256" key="6">
    <source>
        <dbReference type="SAM" id="MobiDB-lite"/>
    </source>
</evidence>
<dbReference type="GO" id="GO:0070508">
    <property type="term" value="P:cholesterol import"/>
    <property type="evidence" value="ECO:0007669"/>
    <property type="project" value="TreeGrafter"/>
</dbReference>
<dbReference type="PROSITE" id="PS50848">
    <property type="entry name" value="START"/>
    <property type="match status" value="1"/>
</dbReference>
<dbReference type="SUPFAM" id="SSF55961">
    <property type="entry name" value="Bet v1-like"/>
    <property type="match status" value="1"/>
</dbReference>
<dbReference type="Pfam" id="PF01852">
    <property type="entry name" value="START"/>
    <property type="match status" value="1"/>
</dbReference>
<proteinExistence type="predicted"/>
<evidence type="ECO:0000313" key="8">
    <source>
        <dbReference type="Ensembl" id="ENSCCRP00010077383.1"/>
    </source>
</evidence>
<keyword evidence="2" id="KW-0808">Transferase</keyword>
<dbReference type="SMART" id="SM01144">
    <property type="entry name" value="DTW"/>
    <property type="match status" value="1"/>
</dbReference>
<evidence type="ECO:0000256" key="2">
    <source>
        <dbReference type="ARBA" id="ARBA00022679"/>
    </source>
</evidence>